<dbReference type="EMBL" id="KB445645">
    <property type="protein sequence ID" value="EMD63318.1"/>
    <property type="molecule type" value="Genomic_DNA"/>
</dbReference>
<feature type="region of interest" description="Disordered" evidence="1">
    <location>
        <begin position="95"/>
        <end position="146"/>
    </location>
</feature>
<reference evidence="2 3" key="1">
    <citation type="journal article" date="2012" name="PLoS Pathog.">
        <title>Diverse lifestyles and strategies of plant pathogenesis encoded in the genomes of eighteen Dothideomycetes fungi.</title>
        <authorList>
            <person name="Ohm R.A."/>
            <person name="Feau N."/>
            <person name="Henrissat B."/>
            <person name="Schoch C.L."/>
            <person name="Horwitz B.A."/>
            <person name="Barry K.W."/>
            <person name="Condon B.J."/>
            <person name="Copeland A.C."/>
            <person name="Dhillon B."/>
            <person name="Glaser F."/>
            <person name="Hesse C.N."/>
            <person name="Kosti I."/>
            <person name="LaButti K."/>
            <person name="Lindquist E.A."/>
            <person name="Lucas S."/>
            <person name="Salamov A.A."/>
            <person name="Bradshaw R.E."/>
            <person name="Ciuffetti L."/>
            <person name="Hamelin R.C."/>
            <person name="Kema G.H.J."/>
            <person name="Lawrence C."/>
            <person name="Scott J.A."/>
            <person name="Spatafora J.W."/>
            <person name="Turgeon B.G."/>
            <person name="de Wit P.J.G.M."/>
            <person name="Zhong S."/>
            <person name="Goodwin S.B."/>
            <person name="Grigoriev I.V."/>
        </authorList>
    </citation>
    <scope>NUCLEOTIDE SEQUENCE [LARGE SCALE GENOMIC DNA]</scope>
    <source>
        <strain evidence="3">ND90Pr / ATCC 201652</strain>
    </source>
</reference>
<dbReference type="Proteomes" id="UP000016934">
    <property type="component" value="Unassembled WGS sequence"/>
</dbReference>
<dbReference type="OrthoDB" id="10526241at2759"/>
<keyword evidence="3" id="KW-1185">Reference proteome</keyword>
<feature type="compositionally biased region" description="Pro residues" evidence="1">
    <location>
        <begin position="182"/>
        <end position="193"/>
    </location>
</feature>
<evidence type="ECO:0000256" key="1">
    <source>
        <dbReference type="SAM" id="MobiDB-lite"/>
    </source>
</evidence>
<evidence type="ECO:0000313" key="3">
    <source>
        <dbReference type="Proteomes" id="UP000016934"/>
    </source>
</evidence>
<feature type="compositionally biased region" description="Polar residues" evidence="1">
    <location>
        <begin position="117"/>
        <end position="126"/>
    </location>
</feature>
<proteinExistence type="predicted"/>
<name>M2S7X3_COCSN</name>
<sequence length="234" mass="25756">MGTLSRRVNWCPRYRLCSRRGTRIDSGRPRGIWACTAQSAYYTDSIVTQRQASKRHDYDYDYDYDYHAYYLALRLTTAEAGCEHGRAWSFCRHRRPSRSASPLPAVPPRGPTCPSAYATQPASAPSPSKFCDRTGQGRTGQDRTGQDSTHAYALALLHPPRNKSTWPLLAAQAAAMPRYQDPLPPRSSSPPHNPDPRALPSHARLASASVRGSTCAPPLSQAPVAFAFAIAILC</sequence>
<dbReference type="KEGG" id="bsc:COCSADRAFT_27747"/>
<gene>
    <name evidence="2" type="ORF">COCSADRAFT_27747</name>
</gene>
<dbReference type="RefSeq" id="XP_007700956.1">
    <property type="nucleotide sequence ID" value="XM_007702766.1"/>
</dbReference>
<reference evidence="3" key="2">
    <citation type="journal article" date="2013" name="PLoS Genet.">
        <title>Comparative genome structure, secondary metabolite, and effector coding capacity across Cochliobolus pathogens.</title>
        <authorList>
            <person name="Condon B.J."/>
            <person name="Leng Y."/>
            <person name="Wu D."/>
            <person name="Bushley K.E."/>
            <person name="Ohm R.A."/>
            <person name="Otillar R."/>
            <person name="Martin J."/>
            <person name="Schackwitz W."/>
            <person name="Grimwood J."/>
            <person name="MohdZainudin N."/>
            <person name="Xue C."/>
            <person name="Wang R."/>
            <person name="Manning V.A."/>
            <person name="Dhillon B."/>
            <person name="Tu Z.J."/>
            <person name="Steffenson B.J."/>
            <person name="Salamov A."/>
            <person name="Sun H."/>
            <person name="Lowry S."/>
            <person name="LaButti K."/>
            <person name="Han J."/>
            <person name="Copeland A."/>
            <person name="Lindquist E."/>
            <person name="Barry K."/>
            <person name="Schmutz J."/>
            <person name="Baker S.E."/>
            <person name="Ciuffetti L.M."/>
            <person name="Grigoriev I.V."/>
            <person name="Zhong S."/>
            <person name="Turgeon B.G."/>
        </authorList>
    </citation>
    <scope>NUCLEOTIDE SEQUENCE [LARGE SCALE GENOMIC DNA]</scope>
    <source>
        <strain evidence="3">ND90Pr / ATCC 201652</strain>
    </source>
</reference>
<feature type="region of interest" description="Disordered" evidence="1">
    <location>
        <begin position="179"/>
        <end position="205"/>
    </location>
</feature>
<dbReference type="HOGENOM" id="CLU_1184922_0_0_1"/>
<evidence type="ECO:0000313" key="2">
    <source>
        <dbReference type="EMBL" id="EMD63318.1"/>
    </source>
</evidence>
<accession>M2S7X3</accession>
<dbReference type="GeneID" id="19135743"/>
<organism evidence="2 3">
    <name type="scientific">Cochliobolus sativus (strain ND90Pr / ATCC 201652)</name>
    <name type="common">Common root rot and spot blotch fungus</name>
    <name type="synonym">Bipolaris sorokiniana</name>
    <dbReference type="NCBI Taxonomy" id="665912"/>
    <lineage>
        <taxon>Eukaryota</taxon>
        <taxon>Fungi</taxon>
        <taxon>Dikarya</taxon>
        <taxon>Ascomycota</taxon>
        <taxon>Pezizomycotina</taxon>
        <taxon>Dothideomycetes</taxon>
        <taxon>Pleosporomycetidae</taxon>
        <taxon>Pleosporales</taxon>
        <taxon>Pleosporineae</taxon>
        <taxon>Pleosporaceae</taxon>
        <taxon>Bipolaris</taxon>
    </lineage>
</organism>
<protein>
    <submittedName>
        <fullName evidence="2">Uncharacterized protein</fullName>
    </submittedName>
</protein>
<dbReference type="AlphaFoldDB" id="M2S7X3"/>